<reference evidence="1 2" key="1">
    <citation type="submission" date="2016-11" db="EMBL/GenBank/DDBJ databases">
        <authorList>
            <person name="Jaros S."/>
            <person name="Januszkiewicz K."/>
            <person name="Wedrychowicz H."/>
        </authorList>
    </citation>
    <scope>NUCLEOTIDE SEQUENCE [LARGE SCALE GENOMIC DNA]</scope>
    <source>
        <strain evidence="1 2">DSM 22153</strain>
    </source>
</reference>
<sequence>MELDAPVLGAGLLSADRLEQANINPSTGLATDYLNHFNEVVMLLEMLPAMPDCAADVLDWEPLDYEAHFEGSNFSDKKLAVLAYHAAPVKLRTHLEKHVSQINEAVHSAQELIRNTPDISIVAQQIADVATNEIKPLISSASGVIHGHVRPDAIQLEGEDAQAEIDALFA</sequence>
<evidence type="ECO:0000313" key="1">
    <source>
        <dbReference type="EMBL" id="SHL49959.1"/>
    </source>
</evidence>
<dbReference type="STRING" id="735517.SAMN05444272_0729"/>
<name>A0A1M7B5P3_9HYPH</name>
<dbReference type="AlphaFoldDB" id="A0A1M7B5P3"/>
<protein>
    <submittedName>
        <fullName evidence="1">Uncharacterized protein</fullName>
    </submittedName>
</protein>
<dbReference type="RefSeq" id="WP_073008927.1">
    <property type="nucleotide sequence ID" value="NZ_FRBW01000001.1"/>
</dbReference>
<dbReference type="Proteomes" id="UP000186002">
    <property type="component" value="Unassembled WGS sequence"/>
</dbReference>
<accession>A0A1M7B5P3</accession>
<dbReference type="OrthoDB" id="7172864at2"/>
<evidence type="ECO:0000313" key="2">
    <source>
        <dbReference type="Proteomes" id="UP000186002"/>
    </source>
</evidence>
<dbReference type="EMBL" id="FRBW01000001">
    <property type="protein sequence ID" value="SHL49959.1"/>
    <property type="molecule type" value="Genomic_DNA"/>
</dbReference>
<gene>
    <name evidence="1" type="ORF">SAMN05444272_0729</name>
</gene>
<keyword evidence="2" id="KW-1185">Reference proteome</keyword>
<organism evidence="1 2">
    <name type="scientific">Roseibium suaedae</name>
    <dbReference type="NCBI Taxonomy" id="735517"/>
    <lineage>
        <taxon>Bacteria</taxon>
        <taxon>Pseudomonadati</taxon>
        <taxon>Pseudomonadota</taxon>
        <taxon>Alphaproteobacteria</taxon>
        <taxon>Hyphomicrobiales</taxon>
        <taxon>Stappiaceae</taxon>
        <taxon>Roseibium</taxon>
    </lineage>
</organism>
<proteinExistence type="predicted"/>